<gene>
    <name evidence="2" type="ORF">ACFQ3U_06565</name>
</gene>
<accession>A0ABW3TQ86</accession>
<keyword evidence="3" id="KW-1185">Reference proteome</keyword>
<dbReference type="EMBL" id="JBHTLY010000002">
    <property type="protein sequence ID" value="MFD1201552.1"/>
    <property type="molecule type" value="Genomic_DNA"/>
</dbReference>
<protein>
    <submittedName>
        <fullName evidence="2">Uncharacterized protein</fullName>
    </submittedName>
</protein>
<dbReference type="RefSeq" id="WP_343958010.1">
    <property type="nucleotide sequence ID" value="NZ_BAAAKZ010000002.1"/>
</dbReference>
<feature type="compositionally biased region" description="Basic and acidic residues" evidence="1">
    <location>
        <begin position="104"/>
        <end position="117"/>
    </location>
</feature>
<feature type="region of interest" description="Disordered" evidence="1">
    <location>
        <begin position="34"/>
        <end position="117"/>
    </location>
</feature>
<evidence type="ECO:0000313" key="2">
    <source>
        <dbReference type="EMBL" id="MFD1201552.1"/>
    </source>
</evidence>
<reference evidence="3" key="1">
    <citation type="journal article" date="2019" name="Int. J. Syst. Evol. Microbiol.">
        <title>The Global Catalogue of Microorganisms (GCM) 10K type strain sequencing project: providing services to taxonomists for standard genome sequencing and annotation.</title>
        <authorList>
            <consortium name="The Broad Institute Genomics Platform"/>
            <consortium name="The Broad Institute Genome Sequencing Center for Infectious Disease"/>
            <person name="Wu L."/>
            <person name="Ma J."/>
        </authorList>
    </citation>
    <scope>NUCLEOTIDE SEQUENCE [LARGE SCALE GENOMIC DNA]</scope>
    <source>
        <strain evidence="3">CCUG 50213</strain>
    </source>
</reference>
<name>A0ABW3TQ86_9MICO</name>
<feature type="compositionally biased region" description="Basic residues" evidence="1">
    <location>
        <begin position="53"/>
        <end position="62"/>
    </location>
</feature>
<proteinExistence type="predicted"/>
<evidence type="ECO:0000256" key="1">
    <source>
        <dbReference type="SAM" id="MobiDB-lite"/>
    </source>
</evidence>
<organism evidence="2 3">
    <name type="scientific">Leucobacter albus</name>
    <dbReference type="NCBI Taxonomy" id="272210"/>
    <lineage>
        <taxon>Bacteria</taxon>
        <taxon>Bacillati</taxon>
        <taxon>Actinomycetota</taxon>
        <taxon>Actinomycetes</taxon>
        <taxon>Micrococcales</taxon>
        <taxon>Microbacteriaceae</taxon>
        <taxon>Leucobacter</taxon>
    </lineage>
</organism>
<sequence>MNQAGTPEAADRRGAARVAAARVAGDAEAAVREASLAEAGQRDPGSPTGQGVRRVRGSRRAQRPAAAGVDPSPGDHALTARAAEDKPEAWGGAPVRRATQVGENDDRLRADKPPHWG</sequence>
<evidence type="ECO:0000313" key="3">
    <source>
        <dbReference type="Proteomes" id="UP001597181"/>
    </source>
</evidence>
<dbReference type="Proteomes" id="UP001597181">
    <property type="component" value="Unassembled WGS sequence"/>
</dbReference>
<comment type="caution">
    <text evidence="2">The sequence shown here is derived from an EMBL/GenBank/DDBJ whole genome shotgun (WGS) entry which is preliminary data.</text>
</comment>